<evidence type="ECO:0000256" key="3">
    <source>
        <dbReference type="ARBA" id="ARBA00022448"/>
    </source>
</evidence>
<dbReference type="NCBIfam" id="TIGR00813">
    <property type="entry name" value="sss"/>
    <property type="match status" value="1"/>
</dbReference>
<evidence type="ECO:0000256" key="5">
    <source>
        <dbReference type="ARBA" id="ARBA00022692"/>
    </source>
</evidence>
<feature type="transmembrane region" description="Helical" evidence="12">
    <location>
        <begin position="140"/>
        <end position="162"/>
    </location>
</feature>
<evidence type="ECO:0000256" key="8">
    <source>
        <dbReference type="ARBA" id="ARBA00023065"/>
    </source>
</evidence>
<dbReference type="GO" id="GO:0015293">
    <property type="term" value="F:symporter activity"/>
    <property type="evidence" value="ECO:0007669"/>
    <property type="project" value="TreeGrafter"/>
</dbReference>
<dbReference type="GO" id="GO:0005886">
    <property type="term" value="C:plasma membrane"/>
    <property type="evidence" value="ECO:0007669"/>
    <property type="project" value="UniProtKB-SubCell"/>
</dbReference>
<evidence type="ECO:0000256" key="12">
    <source>
        <dbReference type="SAM" id="Phobius"/>
    </source>
</evidence>
<accession>A0AAW1JX05</accession>
<comment type="caution">
    <text evidence="13">The sequence shown here is derived from an EMBL/GenBank/DDBJ whole genome shotgun (WGS) entry which is preliminary data.</text>
</comment>
<feature type="transmembrane region" description="Helical" evidence="12">
    <location>
        <begin position="422"/>
        <end position="443"/>
    </location>
</feature>
<proteinExistence type="inferred from homology"/>
<dbReference type="Proteomes" id="UP001458880">
    <property type="component" value="Unassembled WGS sequence"/>
</dbReference>
<evidence type="ECO:0000256" key="10">
    <source>
        <dbReference type="ARBA" id="ARBA00023201"/>
    </source>
</evidence>
<dbReference type="InterPro" id="IPR001734">
    <property type="entry name" value="Na/solute_symporter"/>
</dbReference>
<reference evidence="13 14" key="1">
    <citation type="journal article" date="2024" name="BMC Genomics">
        <title>De novo assembly and annotation of Popillia japonica's genome with initial clues to its potential as an invasive pest.</title>
        <authorList>
            <person name="Cucini C."/>
            <person name="Boschi S."/>
            <person name="Funari R."/>
            <person name="Cardaioli E."/>
            <person name="Iannotti N."/>
            <person name="Marturano G."/>
            <person name="Paoli F."/>
            <person name="Bruttini M."/>
            <person name="Carapelli A."/>
            <person name="Frati F."/>
            <person name="Nardi F."/>
        </authorList>
    </citation>
    <scope>NUCLEOTIDE SEQUENCE [LARGE SCALE GENOMIC DNA]</scope>
    <source>
        <strain evidence="13">DMR45628</strain>
    </source>
</reference>
<comment type="similarity">
    <text evidence="2 11">Belongs to the sodium:solute symporter (SSF) (TC 2.A.21) family.</text>
</comment>
<feature type="transmembrane region" description="Helical" evidence="12">
    <location>
        <begin position="111"/>
        <end position="134"/>
    </location>
</feature>
<dbReference type="InterPro" id="IPR038377">
    <property type="entry name" value="Na/Glc_symporter_sf"/>
</dbReference>
<keyword evidence="10" id="KW-0739">Sodium transport</keyword>
<dbReference type="Pfam" id="PF00474">
    <property type="entry name" value="SSF"/>
    <property type="match status" value="1"/>
</dbReference>
<dbReference type="AlphaFoldDB" id="A0AAW1JX05"/>
<evidence type="ECO:0000256" key="2">
    <source>
        <dbReference type="ARBA" id="ARBA00006434"/>
    </source>
</evidence>
<feature type="transmembrane region" description="Helical" evidence="12">
    <location>
        <begin position="259"/>
        <end position="284"/>
    </location>
</feature>
<keyword evidence="8" id="KW-0406">Ion transport</keyword>
<dbReference type="GO" id="GO:0006814">
    <property type="term" value="P:sodium ion transport"/>
    <property type="evidence" value="ECO:0007669"/>
    <property type="project" value="UniProtKB-KW"/>
</dbReference>
<dbReference type="InterPro" id="IPR051163">
    <property type="entry name" value="Sodium:Solute_Symporter_SSF"/>
</dbReference>
<dbReference type="PANTHER" id="PTHR42985">
    <property type="entry name" value="SODIUM-COUPLED MONOCARBOXYLATE TRANSPORTER"/>
    <property type="match status" value="1"/>
</dbReference>
<dbReference type="CDD" id="cd11492">
    <property type="entry name" value="SLC5sbd_NIS-SMVT"/>
    <property type="match status" value="1"/>
</dbReference>
<protein>
    <submittedName>
        <fullName evidence="13">Sodium:solute symporter family</fullName>
    </submittedName>
</protein>
<feature type="transmembrane region" description="Helical" evidence="12">
    <location>
        <begin position="62"/>
        <end position="82"/>
    </location>
</feature>
<evidence type="ECO:0000256" key="6">
    <source>
        <dbReference type="ARBA" id="ARBA00022989"/>
    </source>
</evidence>
<evidence type="ECO:0000256" key="1">
    <source>
        <dbReference type="ARBA" id="ARBA00004651"/>
    </source>
</evidence>
<dbReference type="EMBL" id="JASPKY010000319">
    <property type="protein sequence ID" value="KAK9708921.1"/>
    <property type="molecule type" value="Genomic_DNA"/>
</dbReference>
<evidence type="ECO:0000256" key="9">
    <source>
        <dbReference type="ARBA" id="ARBA00023136"/>
    </source>
</evidence>
<feature type="transmembrane region" description="Helical" evidence="12">
    <location>
        <begin position="319"/>
        <end position="344"/>
    </location>
</feature>
<keyword evidence="6 12" id="KW-1133">Transmembrane helix</keyword>
<feature type="transmembrane region" description="Helical" evidence="12">
    <location>
        <begin position="364"/>
        <end position="383"/>
    </location>
</feature>
<keyword evidence="3" id="KW-0813">Transport</keyword>
<feature type="transmembrane region" description="Helical" evidence="12">
    <location>
        <begin position="174"/>
        <end position="200"/>
    </location>
</feature>
<feature type="transmembrane region" description="Helical" evidence="12">
    <location>
        <begin position="34"/>
        <end position="56"/>
    </location>
</feature>
<feature type="transmembrane region" description="Helical" evidence="12">
    <location>
        <begin position="389"/>
        <end position="410"/>
    </location>
</feature>
<gene>
    <name evidence="13" type="ORF">QE152_g26908</name>
</gene>
<keyword evidence="4" id="KW-1003">Cell membrane</keyword>
<keyword evidence="9 12" id="KW-0472">Membrane</keyword>
<keyword evidence="5 12" id="KW-0812">Transmembrane</keyword>
<keyword evidence="14" id="KW-1185">Reference proteome</keyword>
<evidence type="ECO:0000313" key="13">
    <source>
        <dbReference type="EMBL" id="KAK9708921.1"/>
    </source>
</evidence>
<feature type="transmembrane region" description="Helical" evidence="12">
    <location>
        <begin position="220"/>
        <end position="238"/>
    </location>
</feature>
<dbReference type="Gene3D" id="1.20.1730.10">
    <property type="entry name" value="Sodium/glucose cotransporter"/>
    <property type="match status" value="1"/>
</dbReference>
<evidence type="ECO:0000256" key="4">
    <source>
        <dbReference type="ARBA" id="ARBA00022475"/>
    </source>
</evidence>
<name>A0AAW1JX05_POPJA</name>
<evidence type="ECO:0000313" key="14">
    <source>
        <dbReference type="Proteomes" id="UP001458880"/>
    </source>
</evidence>
<organism evidence="13 14">
    <name type="scientific">Popillia japonica</name>
    <name type="common">Japanese beetle</name>
    <dbReference type="NCBI Taxonomy" id="7064"/>
    <lineage>
        <taxon>Eukaryota</taxon>
        <taxon>Metazoa</taxon>
        <taxon>Ecdysozoa</taxon>
        <taxon>Arthropoda</taxon>
        <taxon>Hexapoda</taxon>
        <taxon>Insecta</taxon>
        <taxon>Pterygota</taxon>
        <taxon>Neoptera</taxon>
        <taxon>Endopterygota</taxon>
        <taxon>Coleoptera</taxon>
        <taxon>Polyphaga</taxon>
        <taxon>Scarabaeiformia</taxon>
        <taxon>Scarabaeidae</taxon>
        <taxon>Rutelinae</taxon>
        <taxon>Popillia</taxon>
    </lineage>
</organism>
<evidence type="ECO:0000256" key="7">
    <source>
        <dbReference type="ARBA" id="ARBA00023053"/>
    </source>
</evidence>
<sequence>MLGSSVVIGIYFGCFGKKQNSAQEYLLGGKNMKVLPIAISLVASHVSGITVLSIPADTYNFGFTYALCFFGILVTCPIASYVTMPVFHKLQVTSTYEYLEMRFNAQTRSMASLLFNIAMVLYLPIVIYGPALALAQATPINLHIVNPIICSVCIFYTTIGGLKTVVWTDTIQFGAMIAAIVAVLYVGIEAVGGMGTVFSRSLAGERLNLDFDVDLTNRDTFWALIIGWSIHWSSLVAINQGAVQKCLSLPSIEEVKKTMLIFAIGSIFCKAASVLTGLVMYAHYHDCDPFLLKRVSKSDQLLPYYIMDVANKIPGLPGLFIAGVFCAALSTLSANMNALSGTIYQDFVSRFVPKNITDEQVSKILKGIVIVIGVTSTTMVLVVEKLGGILPLSIAFAGITAGPLLGLFALGMLFPSANAKGALAGSISSLLFGSIMMVGNQLYQATGVFEYASKPASIEGCSNNITIFETNTITPNAEENVFMLFRISHYYYTLIGMLVVLGIGLPVSWFTGREKPVDRDLITPCMQWAIPTAENVKLYGVATAEELKMLNESISSPKIL</sequence>
<evidence type="ECO:0000256" key="11">
    <source>
        <dbReference type="RuleBase" id="RU362091"/>
    </source>
</evidence>
<dbReference type="PANTHER" id="PTHR42985:SF21">
    <property type="entry name" value="SODIUM-DEPENDENT MULTIVITAMIN TRANSPORTER-LIKE PROTEIN"/>
    <property type="match status" value="1"/>
</dbReference>
<comment type="subcellular location">
    <subcellularLocation>
        <location evidence="1">Cell membrane</location>
        <topology evidence="1">Multi-pass membrane protein</topology>
    </subcellularLocation>
</comment>
<feature type="transmembrane region" description="Helical" evidence="12">
    <location>
        <begin position="490"/>
        <end position="510"/>
    </location>
</feature>
<keyword evidence="7" id="KW-0915">Sodium</keyword>
<dbReference type="PROSITE" id="PS50283">
    <property type="entry name" value="NA_SOLUT_SYMP_3"/>
    <property type="match status" value="1"/>
</dbReference>